<dbReference type="Pfam" id="PF17265">
    <property type="entry name" value="DUF5331"/>
    <property type="match status" value="1"/>
</dbReference>
<dbReference type="KEGG" id="wna:KA717_03275"/>
<dbReference type="EMBL" id="CP073041">
    <property type="protein sequence ID" value="UXE61955.1"/>
    <property type="molecule type" value="Genomic_DNA"/>
</dbReference>
<accession>A0A977L070</accession>
<name>A0A977L070_9CYAN</name>
<gene>
    <name evidence="1" type="ORF">KA717_03275</name>
</gene>
<dbReference type="InterPro" id="IPR020346">
    <property type="entry name" value="Uncharacterised_15.3kDa"/>
</dbReference>
<dbReference type="AlphaFoldDB" id="A0A977L070"/>
<protein>
    <submittedName>
        <fullName evidence="1">DUF5331 domain-containing protein</fullName>
    </submittedName>
</protein>
<sequence length="155" mass="17775">MTGQVNFDIDYKALVREKLLDAYENNPLVLEKILQLREKANLIEYSQYNGQMIAFLNRYYLAGIIVALCPEATNFITTVLEFNSDLFSVLNTIGLNFDPRPELEKRAEERKLAQEATLVQNNNVIGLLSEDPEYRAVQEGLEEIRAQMKQLENSS</sequence>
<organism evidence="1">
    <name type="scientific">Woronichinia naegeliana WA131</name>
    <dbReference type="NCBI Taxonomy" id="2824559"/>
    <lineage>
        <taxon>Bacteria</taxon>
        <taxon>Bacillati</taxon>
        <taxon>Cyanobacteriota</taxon>
        <taxon>Cyanophyceae</taxon>
        <taxon>Synechococcales</taxon>
        <taxon>Coelosphaeriaceae</taxon>
        <taxon>Woronichinia</taxon>
    </lineage>
</organism>
<evidence type="ECO:0000313" key="1">
    <source>
        <dbReference type="EMBL" id="UXE61955.1"/>
    </source>
</evidence>
<proteinExistence type="predicted"/>
<reference evidence="1" key="1">
    <citation type="submission" date="2021-04" db="EMBL/GenBank/DDBJ databases">
        <title>Genome sequence of Woronichinia naegeliana from Washington state freshwater lake bloom.</title>
        <authorList>
            <person name="Dreher T.W."/>
        </authorList>
    </citation>
    <scope>NUCLEOTIDE SEQUENCE</scope>
    <source>
        <strain evidence="1">WA131</strain>
    </source>
</reference>
<dbReference type="Proteomes" id="UP001065613">
    <property type="component" value="Chromosome"/>
</dbReference>